<comment type="caution">
    <text evidence="1">The sequence shown here is derived from an EMBL/GenBank/DDBJ whole genome shotgun (WGS) entry which is preliminary data.</text>
</comment>
<reference evidence="1 2" key="1">
    <citation type="journal article" date="2024" name="bioRxiv">
        <title>A reference genome for Trichogramma kaykai: A tiny desert-dwelling parasitoid wasp with competing sex-ratio distorters.</title>
        <authorList>
            <person name="Culotta J."/>
            <person name="Lindsey A.R."/>
        </authorList>
    </citation>
    <scope>NUCLEOTIDE SEQUENCE [LARGE SCALE GENOMIC DNA]</scope>
    <source>
        <strain evidence="1 2">KSX58</strain>
    </source>
</reference>
<evidence type="ECO:0000313" key="2">
    <source>
        <dbReference type="Proteomes" id="UP001627154"/>
    </source>
</evidence>
<gene>
    <name evidence="1" type="ORF">TKK_000300</name>
</gene>
<dbReference type="Gene3D" id="3.40.50.2300">
    <property type="match status" value="2"/>
</dbReference>
<dbReference type="Proteomes" id="UP001627154">
    <property type="component" value="Unassembled WGS sequence"/>
</dbReference>
<evidence type="ECO:0000313" key="1">
    <source>
        <dbReference type="EMBL" id="KAL3407621.1"/>
    </source>
</evidence>
<accession>A0ABD2XSJ7</accession>
<organism evidence="1 2">
    <name type="scientific">Trichogramma kaykai</name>
    <dbReference type="NCBI Taxonomy" id="54128"/>
    <lineage>
        <taxon>Eukaryota</taxon>
        <taxon>Metazoa</taxon>
        <taxon>Ecdysozoa</taxon>
        <taxon>Arthropoda</taxon>
        <taxon>Hexapoda</taxon>
        <taxon>Insecta</taxon>
        <taxon>Pterygota</taxon>
        <taxon>Neoptera</taxon>
        <taxon>Endopterygota</taxon>
        <taxon>Hymenoptera</taxon>
        <taxon>Apocrita</taxon>
        <taxon>Proctotrupomorpha</taxon>
        <taxon>Chalcidoidea</taxon>
        <taxon>Trichogrammatidae</taxon>
        <taxon>Trichogramma</taxon>
    </lineage>
</organism>
<proteinExistence type="predicted"/>
<sequence>MRGKFLAAIDVDYVKLNKSINLSFQAMVAALRNNQKLKVLFLHDCVAFDFLTHLDSVVDAIFSDSNALYAVAWTFSEPQRYPDLKQDFVLLFNLTRLHVLLGSIPNVVELSKINIKINEKCNFANVRFLKRLTISWASDIENVLVGLPPESLRTLRLTSNRKCPPEELDLLLPIVANGVEECEINERDNSNIIASCFGSLEKHDEDIFTSEEQKSTSVNVVEAQQASTSNKNHDECQQSITIPYQDSDNENFSSDEDLCEELAYVDLVKALNWKSFTIIYENNEGLVRLQELLKAYGPSHTSINIKQLGEDALNGHGYSSLFLLQINKSST</sequence>
<dbReference type="EMBL" id="JBJJXI010000003">
    <property type="protein sequence ID" value="KAL3407621.1"/>
    <property type="molecule type" value="Genomic_DNA"/>
</dbReference>
<dbReference type="AlphaFoldDB" id="A0ABD2XSJ7"/>
<evidence type="ECO:0008006" key="3">
    <source>
        <dbReference type="Google" id="ProtNLM"/>
    </source>
</evidence>
<name>A0ABD2XSJ7_9HYME</name>
<protein>
    <recommendedName>
        <fullName evidence="3">Receptor ligand binding region domain-containing protein</fullName>
    </recommendedName>
</protein>
<keyword evidence="2" id="KW-1185">Reference proteome</keyword>